<evidence type="ECO:0000313" key="4">
    <source>
        <dbReference type="Proteomes" id="UP000005240"/>
    </source>
</evidence>
<dbReference type="GO" id="GO:0006355">
    <property type="term" value="P:regulation of DNA-templated transcription"/>
    <property type="evidence" value="ECO:0007669"/>
    <property type="project" value="InterPro"/>
</dbReference>
<feature type="region of interest" description="Disordered" evidence="1">
    <location>
        <begin position="1"/>
        <end position="27"/>
    </location>
</feature>
<accession>A0A180GQV6</accession>
<feature type="compositionally biased region" description="Basic and acidic residues" evidence="1">
    <location>
        <begin position="8"/>
        <end position="19"/>
    </location>
</feature>
<feature type="region of interest" description="Disordered" evidence="1">
    <location>
        <begin position="101"/>
        <end position="170"/>
    </location>
</feature>
<evidence type="ECO:0008006" key="5">
    <source>
        <dbReference type="Google" id="ProtNLM"/>
    </source>
</evidence>
<gene>
    <name evidence="2" type="ORF">PTTG_10075</name>
</gene>
<reference evidence="3" key="4">
    <citation type="submission" date="2025-05" db="UniProtKB">
        <authorList>
            <consortium name="EnsemblFungi"/>
        </authorList>
    </citation>
    <scope>IDENTIFICATION</scope>
    <source>
        <strain evidence="3">isolate 1-1 / race 1 (BBBD)</strain>
    </source>
</reference>
<sequence>MSTPPPPEPEHDPPPKPENEEPVPPAIDPELINKITRFKALREQGIYFNDNLVQSKAYRNPNIYTKLVEFLDLRETTTNFAPSFWDPLGFPSSAYADALRQRQQSLADEKDKQRSSAAARTTIDFQHARAPASSSAPAPSKPPLKRDRERDRAPDRERDQRDRDRRRHPP</sequence>
<reference evidence="3 4" key="3">
    <citation type="journal article" date="2017" name="G3 (Bethesda)">
        <title>Comparative analysis highlights variable genome content of wheat rusts and divergence of the mating loci.</title>
        <authorList>
            <person name="Cuomo C.A."/>
            <person name="Bakkeren G."/>
            <person name="Khalil H.B."/>
            <person name="Panwar V."/>
            <person name="Joly D."/>
            <person name="Linning R."/>
            <person name="Sakthikumar S."/>
            <person name="Song X."/>
            <person name="Adiconis X."/>
            <person name="Fan L."/>
            <person name="Goldberg J.M."/>
            <person name="Levin J.Z."/>
            <person name="Young S."/>
            <person name="Zeng Q."/>
            <person name="Anikster Y."/>
            <person name="Bruce M."/>
            <person name="Wang M."/>
            <person name="Yin C."/>
            <person name="McCallum B."/>
            <person name="Szabo L.J."/>
            <person name="Hulbert S."/>
            <person name="Chen X."/>
            <person name="Fellers J.P."/>
        </authorList>
    </citation>
    <scope>NUCLEOTIDE SEQUENCE</scope>
    <source>
        <strain evidence="4">Isolate 1-1 / race 1 (BBBD)</strain>
        <strain evidence="3">isolate 1-1 / race 1 (BBBD)</strain>
    </source>
</reference>
<dbReference type="Pfam" id="PF07818">
    <property type="entry name" value="HCNGP"/>
    <property type="match status" value="1"/>
</dbReference>
<dbReference type="EMBL" id="ADAS02000031">
    <property type="protein sequence ID" value="OAV95206.1"/>
    <property type="molecule type" value="Genomic_DNA"/>
</dbReference>
<dbReference type="AlphaFoldDB" id="A0A180GQV6"/>
<protein>
    <recommendedName>
        <fullName evidence="5">HCNGP-like protein</fullName>
    </recommendedName>
</protein>
<dbReference type="PANTHER" id="PTHR13464">
    <property type="entry name" value="TRANSCRIPTIONAL REGULATOR PROTEIN HCNGP"/>
    <property type="match status" value="1"/>
</dbReference>
<feature type="compositionally biased region" description="Basic and acidic residues" evidence="1">
    <location>
        <begin position="144"/>
        <end position="163"/>
    </location>
</feature>
<reference evidence="2" key="2">
    <citation type="submission" date="2016-05" db="EMBL/GenBank/DDBJ databases">
        <title>Comparative analysis highlights variable genome content of wheat rusts and divergence of the mating loci.</title>
        <authorList>
            <person name="Cuomo C.A."/>
            <person name="Bakkeren G."/>
            <person name="Szabo L."/>
            <person name="Khalil H."/>
            <person name="Joly D."/>
            <person name="Goldberg J."/>
            <person name="Young S."/>
            <person name="Zeng Q."/>
            <person name="Fellers J."/>
        </authorList>
    </citation>
    <scope>NUCLEOTIDE SEQUENCE [LARGE SCALE GENOMIC DNA]</scope>
    <source>
        <strain evidence="2">1-1 BBBD Race 1</strain>
    </source>
</reference>
<evidence type="ECO:0000256" key="1">
    <source>
        <dbReference type="SAM" id="MobiDB-lite"/>
    </source>
</evidence>
<dbReference type="Proteomes" id="UP000005240">
    <property type="component" value="Unassembled WGS sequence"/>
</dbReference>
<dbReference type="OrthoDB" id="1714508at2759"/>
<proteinExistence type="predicted"/>
<feature type="non-terminal residue" evidence="2">
    <location>
        <position position="170"/>
    </location>
</feature>
<keyword evidence="4" id="KW-1185">Reference proteome</keyword>
<dbReference type="PANTHER" id="PTHR13464:SF0">
    <property type="entry name" value="SAP30-BINDING PROTEIN"/>
    <property type="match status" value="1"/>
</dbReference>
<feature type="compositionally biased region" description="Low complexity" evidence="1">
    <location>
        <begin position="128"/>
        <end position="138"/>
    </location>
</feature>
<reference evidence="2" key="1">
    <citation type="submission" date="2009-11" db="EMBL/GenBank/DDBJ databases">
        <authorList>
            <consortium name="The Broad Institute Genome Sequencing Platform"/>
            <person name="Ward D."/>
            <person name="Feldgarden M."/>
            <person name="Earl A."/>
            <person name="Young S.K."/>
            <person name="Zeng Q."/>
            <person name="Koehrsen M."/>
            <person name="Alvarado L."/>
            <person name="Berlin A."/>
            <person name="Bochicchio J."/>
            <person name="Borenstein D."/>
            <person name="Chapman S.B."/>
            <person name="Chen Z."/>
            <person name="Engels R."/>
            <person name="Freedman E."/>
            <person name="Gellesch M."/>
            <person name="Goldberg J."/>
            <person name="Griggs A."/>
            <person name="Gujja S."/>
            <person name="Heilman E."/>
            <person name="Heiman D."/>
            <person name="Hepburn T."/>
            <person name="Howarth C."/>
            <person name="Jen D."/>
            <person name="Larson L."/>
            <person name="Lewis B."/>
            <person name="Mehta T."/>
            <person name="Park D."/>
            <person name="Pearson M."/>
            <person name="Roberts A."/>
            <person name="Saif S."/>
            <person name="Shea T."/>
            <person name="Shenoy N."/>
            <person name="Sisk P."/>
            <person name="Stolte C."/>
            <person name="Sykes S."/>
            <person name="Thomson T."/>
            <person name="Walk T."/>
            <person name="White J."/>
            <person name="Yandava C."/>
            <person name="Izard J."/>
            <person name="Baranova O.V."/>
            <person name="Blanton J.M."/>
            <person name="Tanner A.C."/>
            <person name="Dewhirst F.E."/>
            <person name="Haas B."/>
            <person name="Nusbaum C."/>
            <person name="Birren B."/>
        </authorList>
    </citation>
    <scope>NUCLEOTIDE SEQUENCE [LARGE SCALE GENOMIC DNA]</scope>
    <source>
        <strain evidence="2">1-1 BBBD Race 1</strain>
    </source>
</reference>
<dbReference type="InterPro" id="IPR012479">
    <property type="entry name" value="SAP30BP"/>
</dbReference>
<dbReference type="EnsemblFungi" id="PTTG_10075-t43_1">
    <property type="protein sequence ID" value="PTTG_10075-t43_1-p1"/>
    <property type="gene ID" value="PTTG_10075"/>
</dbReference>
<dbReference type="VEuPathDB" id="FungiDB:PTTG_10075"/>
<evidence type="ECO:0000313" key="2">
    <source>
        <dbReference type="EMBL" id="OAV95206.1"/>
    </source>
</evidence>
<organism evidence="2">
    <name type="scientific">Puccinia triticina (isolate 1-1 / race 1 (BBBD))</name>
    <name type="common">Brown leaf rust fungus</name>
    <dbReference type="NCBI Taxonomy" id="630390"/>
    <lineage>
        <taxon>Eukaryota</taxon>
        <taxon>Fungi</taxon>
        <taxon>Dikarya</taxon>
        <taxon>Basidiomycota</taxon>
        <taxon>Pucciniomycotina</taxon>
        <taxon>Pucciniomycetes</taxon>
        <taxon>Pucciniales</taxon>
        <taxon>Pucciniaceae</taxon>
        <taxon>Puccinia</taxon>
    </lineage>
</organism>
<name>A0A180GQV6_PUCT1</name>
<dbReference type="GO" id="GO:0005634">
    <property type="term" value="C:nucleus"/>
    <property type="evidence" value="ECO:0007669"/>
    <property type="project" value="TreeGrafter"/>
</dbReference>
<evidence type="ECO:0000313" key="3">
    <source>
        <dbReference type="EnsemblFungi" id="PTTG_10075-t43_1-p1"/>
    </source>
</evidence>